<feature type="domain" description="Tr-type G" evidence="2">
    <location>
        <begin position="2"/>
        <end position="64"/>
    </location>
</feature>
<proteinExistence type="predicted"/>
<keyword evidence="4" id="KW-1185">Reference proteome</keyword>
<feature type="compositionally biased region" description="Pro residues" evidence="1">
    <location>
        <begin position="69"/>
        <end position="88"/>
    </location>
</feature>
<feature type="compositionally biased region" description="Polar residues" evidence="1">
    <location>
        <begin position="94"/>
        <end position="104"/>
    </location>
</feature>
<gene>
    <name evidence="3" type="ORF">PXEA_LOCUS6524</name>
</gene>
<dbReference type="InterPro" id="IPR000795">
    <property type="entry name" value="T_Tr_GTP-bd_dom"/>
</dbReference>
<evidence type="ECO:0000256" key="1">
    <source>
        <dbReference type="SAM" id="MobiDB-lite"/>
    </source>
</evidence>
<dbReference type="Pfam" id="PF00009">
    <property type="entry name" value="GTP_EFTU"/>
    <property type="match status" value="1"/>
</dbReference>
<evidence type="ECO:0000313" key="4">
    <source>
        <dbReference type="Proteomes" id="UP000784294"/>
    </source>
</evidence>
<dbReference type="OrthoDB" id="248233at2759"/>
<evidence type="ECO:0000313" key="3">
    <source>
        <dbReference type="EMBL" id="VEL13084.1"/>
    </source>
</evidence>
<protein>
    <recommendedName>
        <fullName evidence="2">Tr-type G domain-containing protein</fullName>
    </recommendedName>
</protein>
<dbReference type="AlphaFoldDB" id="A0A3S5A691"/>
<comment type="caution">
    <text evidence="3">The sequence shown here is derived from an EMBL/GenBank/DDBJ whole genome shotgun (WGS) entry which is preliminary data.</text>
</comment>
<accession>A0A3S5A691</accession>
<reference evidence="3" key="1">
    <citation type="submission" date="2018-11" db="EMBL/GenBank/DDBJ databases">
        <authorList>
            <consortium name="Pathogen Informatics"/>
        </authorList>
    </citation>
    <scope>NUCLEOTIDE SEQUENCE</scope>
</reference>
<organism evidence="3 4">
    <name type="scientific">Protopolystoma xenopodis</name>
    <dbReference type="NCBI Taxonomy" id="117903"/>
    <lineage>
        <taxon>Eukaryota</taxon>
        <taxon>Metazoa</taxon>
        <taxon>Spiralia</taxon>
        <taxon>Lophotrochozoa</taxon>
        <taxon>Platyhelminthes</taxon>
        <taxon>Monogenea</taxon>
        <taxon>Polyopisthocotylea</taxon>
        <taxon>Polystomatidea</taxon>
        <taxon>Polystomatidae</taxon>
        <taxon>Protopolystoma</taxon>
    </lineage>
</organism>
<feature type="compositionally biased region" description="Polar residues" evidence="1">
    <location>
        <begin position="112"/>
        <end position="127"/>
    </location>
</feature>
<dbReference type="EMBL" id="CAAALY010016736">
    <property type="protein sequence ID" value="VEL13084.1"/>
    <property type="molecule type" value="Genomic_DNA"/>
</dbReference>
<dbReference type="GO" id="GO:0005525">
    <property type="term" value="F:GTP binding"/>
    <property type="evidence" value="ECO:0007669"/>
    <property type="project" value="InterPro"/>
</dbReference>
<feature type="region of interest" description="Disordered" evidence="1">
    <location>
        <begin position="69"/>
        <end position="127"/>
    </location>
</feature>
<dbReference type="SUPFAM" id="SSF52540">
    <property type="entry name" value="P-loop containing nucleoside triphosphate hydrolases"/>
    <property type="match status" value="1"/>
</dbReference>
<sequence>MLDLAGDRRYQRTTLAGLCRGQPNYALLVVPVTTGITQVALQHAQLAIALDLHLILVLTKIDLLKAPSITPPVPPLPTSRTEPIPPFSPESVAAVTSKSDANATDSHELAYSETTSDRSSVQTQVGT</sequence>
<dbReference type="GO" id="GO:0003924">
    <property type="term" value="F:GTPase activity"/>
    <property type="evidence" value="ECO:0007669"/>
    <property type="project" value="InterPro"/>
</dbReference>
<dbReference type="Gene3D" id="3.40.50.300">
    <property type="entry name" value="P-loop containing nucleotide triphosphate hydrolases"/>
    <property type="match status" value="1"/>
</dbReference>
<dbReference type="InterPro" id="IPR027417">
    <property type="entry name" value="P-loop_NTPase"/>
</dbReference>
<evidence type="ECO:0000259" key="2">
    <source>
        <dbReference type="Pfam" id="PF00009"/>
    </source>
</evidence>
<name>A0A3S5A691_9PLAT</name>
<dbReference type="Proteomes" id="UP000784294">
    <property type="component" value="Unassembled WGS sequence"/>
</dbReference>